<feature type="region of interest" description="Disordered" evidence="1">
    <location>
        <begin position="82"/>
        <end position="102"/>
    </location>
</feature>
<reference evidence="2" key="1">
    <citation type="submission" date="2023-04" db="EMBL/GenBank/DDBJ databases">
        <authorList>
            <consortium name="ELIXIR-Norway"/>
        </authorList>
    </citation>
    <scope>NUCLEOTIDE SEQUENCE [LARGE SCALE GENOMIC DNA]</scope>
</reference>
<keyword evidence="3" id="KW-1185">Reference proteome</keyword>
<protein>
    <submittedName>
        <fullName evidence="2">Uncharacterized protein</fullName>
    </submittedName>
</protein>
<evidence type="ECO:0000256" key="1">
    <source>
        <dbReference type="SAM" id="MobiDB-lite"/>
    </source>
</evidence>
<gene>
    <name evidence="2" type="ORF">MRATA1EN1_LOCUS20449</name>
</gene>
<accession>A0ABN8ZC62</accession>
<proteinExistence type="predicted"/>
<sequence length="155" mass="17011">MLAAPFNKLMQFTDAFLVDPLSSVFGQLAGRLTSVISNARPWPLTRGRKMDLRKQPQQSGEKLHFQIGQHFCPSGHPLHQGRWDAGSEISTAPRNPPNPPLTWSGLWLKARVDCESGRQSVSQTRGSGNPQEERSLGAFSARSPPRLRTGLGSAL</sequence>
<evidence type="ECO:0000313" key="2">
    <source>
        <dbReference type="EMBL" id="CAI9171487.1"/>
    </source>
</evidence>
<dbReference type="Proteomes" id="UP001176941">
    <property type="component" value="Chromosome 30"/>
</dbReference>
<evidence type="ECO:0000313" key="3">
    <source>
        <dbReference type="Proteomes" id="UP001176941"/>
    </source>
</evidence>
<feature type="compositionally biased region" description="Polar residues" evidence="1">
    <location>
        <begin position="117"/>
        <end position="130"/>
    </location>
</feature>
<name>A0ABN8ZC62_RANTA</name>
<dbReference type="EMBL" id="OX459966">
    <property type="protein sequence ID" value="CAI9171487.1"/>
    <property type="molecule type" value="Genomic_DNA"/>
</dbReference>
<organism evidence="2 3">
    <name type="scientific">Rangifer tarandus platyrhynchus</name>
    <name type="common">Svalbard reindeer</name>
    <dbReference type="NCBI Taxonomy" id="3082113"/>
    <lineage>
        <taxon>Eukaryota</taxon>
        <taxon>Metazoa</taxon>
        <taxon>Chordata</taxon>
        <taxon>Craniata</taxon>
        <taxon>Vertebrata</taxon>
        <taxon>Euteleostomi</taxon>
        <taxon>Mammalia</taxon>
        <taxon>Eutheria</taxon>
        <taxon>Laurasiatheria</taxon>
        <taxon>Artiodactyla</taxon>
        <taxon>Ruminantia</taxon>
        <taxon>Pecora</taxon>
        <taxon>Cervidae</taxon>
        <taxon>Odocoileinae</taxon>
        <taxon>Rangifer</taxon>
    </lineage>
</organism>
<feature type="region of interest" description="Disordered" evidence="1">
    <location>
        <begin position="117"/>
        <end position="155"/>
    </location>
</feature>